<evidence type="ECO:0000256" key="3">
    <source>
        <dbReference type="ARBA" id="ARBA00022475"/>
    </source>
</evidence>
<feature type="transmembrane region" description="Helical" evidence="8">
    <location>
        <begin position="271"/>
        <end position="291"/>
    </location>
</feature>
<feature type="transmembrane region" description="Helical" evidence="8">
    <location>
        <begin position="764"/>
        <end position="787"/>
    </location>
</feature>
<protein>
    <submittedName>
        <fullName evidence="11">SSD domain-containing protein</fullName>
    </submittedName>
</protein>
<feature type="transmembrane region" description="Helical" evidence="8">
    <location>
        <begin position="243"/>
        <end position="265"/>
    </location>
</feature>
<dbReference type="InterPro" id="IPR051697">
    <property type="entry name" value="Patched_domain-protein"/>
</dbReference>
<evidence type="ECO:0000313" key="10">
    <source>
        <dbReference type="Proteomes" id="UP000095285"/>
    </source>
</evidence>
<reference evidence="10" key="1">
    <citation type="submission" date="2012-04" db="EMBL/GenBank/DDBJ databases">
        <title>The Genome Sequence of Loa loa.</title>
        <authorList>
            <consortium name="The Broad Institute Genome Sequencing Platform"/>
            <consortium name="Broad Institute Genome Sequencing Center for Infectious Disease"/>
            <person name="Nutman T.B."/>
            <person name="Fink D.L."/>
            <person name="Russ C."/>
            <person name="Young S."/>
            <person name="Zeng Q."/>
            <person name="Gargeya S."/>
            <person name="Alvarado L."/>
            <person name="Berlin A."/>
            <person name="Chapman S.B."/>
            <person name="Chen Z."/>
            <person name="Freedman E."/>
            <person name="Gellesch M."/>
            <person name="Goldberg J."/>
            <person name="Griggs A."/>
            <person name="Gujja S."/>
            <person name="Heilman E.R."/>
            <person name="Heiman D."/>
            <person name="Howarth C."/>
            <person name="Mehta T."/>
            <person name="Neiman D."/>
            <person name="Pearson M."/>
            <person name="Roberts A."/>
            <person name="Saif S."/>
            <person name="Shea T."/>
            <person name="Shenoy N."/>
            <person name="Sisk P."/>
            <person name="Stolte C."/>
            <person name="Sykes S."/>
            <person name="White J."/>
            <person name="Yandava C."/>
            <person name="Haas B."/>
            <person name="Henn M.R."/>
            <person name="Nusbaum C."/>
            <person name="Birren B."/>
        </authorList>
    </citation>
    <scope>NUCLEOTIDE SEQUENCE [LARGE SCALE GENOMIC DNA]</scope>
</reference>
<feature type="transmembrane region" description="Helical" evidence="8">
    <location>
        <begin position="330"/>
        <end position="350"/>
    </location>
</feature>
<evidence type="ECO:0000256" key="8">
    <source>
        <dbReference type="SAM" id="Phobius"/>
    </source>
</evidence>
<dbReference type="GO" id="GO:0006897">
    <property type="term" value="P:endocytosis"/>
    <property type="evidence" value="ECO:0007669"/>
    <property type="project" value="TreeGrafter"/>
</dbReference>
<feature type="transmembrane region" description="Helical" evidence="8">
    <location>
        <begin position="689"/>
        <end position="707"/>
    </location>
</feature>
<keyword evidence="3" id="KW-1003">Cell membrane</keyword>
<evidence type="ECO:0000256" key="7">
    <source>
        <dbReference type="ARBA" id="ARBA00023180"/>
    </source>
</evidence>
<dbReference type="Gene3D" id="1.20.1640.10">
    <property type="entry name" value="Multidrug efflux transporter AcrB transmembrane domain"/>
    <property type="match status" value="2"/>
</dbReference>
<sequence length="831" mass="93725">MTNDVTDFTPKNARSLKELKIYNDFFGHEGYPVVVFVFITAKDGSSMLGVSQLNETVQLLDSIANDVEIRDEQINRTLVFSQFCTSFCEVNEPIRNIYNGLLINEQYNGTSAQIDLAYPVSTILGQRFRIDDNFFGVQIGKRNILLDTRLVLLQFRAILQGNIDNNNAERYEMAVTNFIQKNFTSSIISAVTMSSSFITAEIVHAGLSLLPFTAIGFVIMCIFSTVTTIISSMLLSQFRYFKIVTAIAACVSPLLACSTALGLLLWCGLRFGSILCVTPLLVLAIGVDDAFMMMNYWQQTYHQKVITKELFKDNEMERLTKRMCNMLQEVGPSVTITTLTNVLAFGVGMLSPIPEIQIFCIGNATAMILDFIYQITLFAAIMVVVERRELQIENLLNKYCSILCSTSFSLFTVAGLLFYWLLSIYGALTISVELKPEKLIKHDSDIVKVLQLRDEYIMPYYAPTLIFVGKPGNLNNSNSIRILHKIVDDFEALPSSVGQTATKFWLRDYVDFIADTERVSFDDLVDNSRNNNAYEFLDRNLTAISIKQYEIQNFLAWPEFHYWKGFMQFDLDKHGTGYLKSYFFMISSHSDLGKWSSRAKLLNQLRKVADRYSMYEVSVFDDDAKFLDIIETLMNQTIQSSVFTVIFMMFVCFLFIPQCTAVIIATFSILSIFIGVLGLLSLWNVDLDPIVMSALIMSIGFSVDIPAHVTYHFFRADEDTIEASLQHCFGAIGFPVLQAACSTLLCVLSLQFSDLHMAHVFVKTMALVVIIGFIHGLVVIPVLYSVISRIRYPRRKAIFDITATTCPKAMAISEDITVTLAVDAELKISVL</sequence>
<keyword evidence="6 8" id="KW-0472">Membrane</keyword>
<dbReference type="eggNOG" id="KOG1934">
    <property type="taxonomic scope" value="Eukaryota"/>
</dbReference>
<dbReference type="WBParaSite" id="EN70_3735">
    <property type="protein sequence ID" value="EN70_3735"/>
    <property type="gene ID" value="EN70_3735"/>
</dbReference>
<comment type="similarity">
    <text evidence="2">Belongs to the patched family.</text>
</comment>
<dbReference type="GO" id="GO:0018996">
    <property type="term" value="P:molting cycle, collagen and cuticulin-based cuticle"/>
    <property type="evidence" value="ECO:0007669"/>
    <property type="project" value="TreeGrafter"/>
</dbReference>
<feature type="transmembrane region" description="Helical" evidence="8">
    <location>
        <begin position="638"/>
        <end position="656"/>
    </location>
</feature>
<feature type="domain" description="SSD" evidence="9">
    <location>
        <begin position="216"/>
        <end position="384"/>
    </location>
</feature>
<feature type="transmembrane region" description="Helical" evidence="8">
    <location>
        <begin position="209"/>
        <end position="231"/>
    </location>
</feature>
<evidence type="ECO:0000256" key="6">
    <source>
        <dbReference type="ARBA" id="ARBA00023136"/>
    </source>
</evidence>
<feature type="transmembrane region" description="Helical" evidence="8">
    <location>
        <begin position="356"/>
        <end position="384"/>
    </location>
</feature>
<keyword evidence="5 8" id="KW-1133">Transmembrane helix</keyword>
<dbReference type="SUPFAM" id="SSF82866">
    <property type="entry name" value="Multidrug efflux transporter AcrB transmembrane domain"/>
    <property type="match status" value="2"/>
</dbReference>
<feature type="transmembrane region" description="Helical" evidence="8">
    <location>
        <begin position="183"/>
        <end position="203"/>
    </location>
</feature>
<dbReference type="Proteomes" id="UP000095285">
    <property type="component" value="Unassembled WGS sequence"/>
</dbReference>
<dbReference type="InterPro" id="IPR003392">
    <property type="entry name" value="PTHD_SSD"/>
</dbReference>
<evidence type="ECO:0000313" key="11">
    <source>
        <dbReference type="WBParaSite" id="EN70_3735"/>
    </source>
</evidence>
<keyword evidence="7" id="KW-0325">Glycoprotein</keyword>
<dbReference type="PRINTS" id="PR00702">
    <property type="entry name" value="ACRIFLAVINRP"/>
</dbReference>
<dbReference type="GO" id="GO:0022857">
    <property type="term" value="F:transmembrane transporter activity"/>
    <property type="evidence" value="ECO:0007669"/>
    <property type="project" value="InterPro"/>
</dbReference>
<dbReference type="PANTHER" id="PTHR10796:SF122">
    <property type="entry name" value="SSD DOMAIN-CONTAINING PROTEIN"/>
    <property type="match status" value="1"/>
</dbReference>
<evidence type="ECO:0000256" key="5">
    <source>
        <dbReference type="ARBA" id="ARBA00022989"/>
    </source>
</evidence>
<dbReference type="PROSITE" id="PS50156">
    <property type="entry name" value="SSD"/>
    <property type="match status" value="1"/>
</dbReference>
<evidence type="ECO:0000256" key="1">
    <source>
        <dbReference type="ARBA" id="ARBA00004651"/>
    </source>
</evidence>
<keyword evidence="4 8" id="KW-0812">Transmembrane</keyword>
<organism evidence="10 11">
    <name type="scientific">Loa loa</name>
    <name type="common">Eye worm</name>
    <name type="synonym">Filaria loa</name>
    <dbReference type="NCBI Taxonomy" id="7209"/>
    <lineage>
        <taxon>Eukaryota</taxon>
        <taxon>Metazoa</taxon>
        <taxon>Ecdysozoa</taxon>
        <taxon>Nematoda</taxon>
        <taxon>Chromadorea</taxon>
        <taxon>Rhabditida</taxon>
        <taxon>Spirurina</taxon>
        <taxon>Spiruromorpha</taxon>
        <taxon>Filarioidea</taxon>
        <taxon>Onchocercidae</taxon>
        <taxon>Loa</taxon>
    </lineage>
</organism>
<evidence type="ECO:0000256" key="4">
    <source>
        <dbReference type="ARBA" id="ARBA00022692"/>
    </source>
</evidence>
<dbReference type="Pfam" id="PF02460">
    <property type="entry name" value="Patched"/>
    <property type="match status" value="1"/>
</dbReference>
<dbReference type="AlphaFoldDB" id="A0A1I7VL08"/>
<feature type="transmembrane region" description="Helical" evidence="8">
    <location>
        <begin position="728"/>
        <end position="752"/>
    </location>
</feature>
<reference evidence="11" key="2">
    <citation type="submission" date="2016-11" db="UniProtKB">
        <authorList>
            <consortium name="WormBaseParasite"/>
        </authorList>
    </citation>
    <scope>IDENTIFICATION</scope>
</reference>
<dbReference type="GO" id="GO:0005886">
    <property type="term" value="C:plasma membrane"/>
    <property type="evidence" value="ECO:0007669"/>
    <property type="project" value="UniProtKB-SubCell"/>
</dbReference>
<dbReference type="InterPro" id="IPR000731">
    <property type="entry name" value="SSD"/>
</dbReference>
<evidence type="ECO:0000259" key="9">
    <source>
        <dbReference type="PROSITE" id="PS50156"/>
    </source>
</evidence>
<keyword evidence="10" id="KW-1185">Reference proteome</keyword>
<proteinExistence type="inferred from homology"/>
<dbReference type="PANTHER" id="PTHR10796">
    <property type="entry name" value="PATCHED-RELATED"/>
    <property type="match status" value="1"/>
</dbReference>
<dbReference type="GO" id="GO:0030659">
    <property type="term" value="C:cytoplasmic vesicle membrane"/>
    <property type="evidence" value="ECO:0007669"/>
    <property type="project" value="TreeGrafter"/>
</dbReference>
<comment type="subcellular location">
    <subcellularLocation>
        <location evidence="1">Cell membrane</location>
        <topology evidence="1">Multi-pass membrane protein</topology>
    </subcellularLocation>
</comment>
<feature type="transmembrane region" description="Helical" evidence="8">
    <location>
        <begin position="663"/>
        <end position="683"/>
    </location>
</feature>
<feature type="transmembrane region" description="Helical" evidence="8">
    <location>
        <begin position="396"/>
        <end position="422"/>
    </location>
</feature>
<dbReference type="InterPro" id="IPR001036">
    <property type="entry name" value="Acrflvin-R"/>
</dbReference>
<evidence type="ECO:0000256" key="2">
    <source>
        <dbReference type="ARBA" id="ARBA00005585"/>
    </source>
</evidence>
<dbReference type="FunFam" id="1.20.1640.10:FF:000013">
    <property type="entry name" value="PaTched Related family"/>
    <property type="match status" value="1"/>
</dbReference>
<name>A0A1I7VL08_LOALO</name>
<accession>A0A1I7VL08</accession>